<keyword evidence="4" id="KW-1185">Reference proteome</keyword>
<gene>
    <name evidence="3" type="ORF">DFH08DRAFT_964202</name>
</gene>
<feature type="compositionally biased region" description="Basic and acidic residues" evidence="1">
    <location>
        <begin position="100"/>
        <end position="109"/>
    </location>
</feature>
<comment type="caution">
    <text evidence="3">The sequence shown here is derived from an EMBL/GenBank/DDBJ whole genome shotgun (WGS) entry which is preliminary data.</text>
</comment>
<feature type="region of interest" description="Disordered" evidence="1">
    <location>
        <begin position="32"/>
        <end position="52"/>
    </location>
</feature>
<dbReference type="Pfam" id="PF26215">
    <property type="entry name" value="HTH_animal"/>
    <property type="match status" value="1"/>
</dbReference>
<reference evidence="3" key="1">
    <citation type="submission" date="2023-03" db="EMBL/GenBank/DDBJ databases">
        <title>Massive genome expansion in bonnet fungi (Mycena s.s.) driven by repeated elements and novel gene families across ecological guilds.</title>
        <authorList>
            <consortium name="Lawrence Berkeley National Laboratory"/>
            <person name="Harder C.B."/>
            <person name="Miyauchi S."/>
            <person name="Viragh M."/>
            <person name="Kuo A."/>
            <person name="Thoen E."/>
            <person name="Andreopoulos B."/>
            <person name="Lu D."/>
            <person name="Skrede I."/>
            <person name="Drula E."/>
            <person name="Henrissat B."/>
            <person name="Morin E."/>
            <person name="Kohler A."/>
            <person name="Barry K."/>
            <person name="LaButti K."/>
            <person name="Morin E."/>
            <person name="Salamov A."/>
            <person name="Lipzen A."/>
            <person name="Mereny Z."/>
            <person name="Hegedus B."/>
            <person name="Baldrian P."/>
            <person name="Stursova M."/>
            <person name="Weitz H."/>
            <person name="Taylor A."/>
            <person name="Grigoriev I.V."/>
            <person name="Nagy L.G."/>
            <person name="Martin F."/>
            <person name="Kauserud H."/>
        </authorList>
    </citation>
    <scope>NUCLEOTIDE SEQUENCE</scope>
    <source>
        <strain evidence="3">CBHHK002</strain>
    </source>
</reference>
<feature type="region of interest" description="Disordered" evidence="1">
    <location>
        <begin position="182"/>
        <end position="208"/>
    </location>
</feature>
<feature type="region of interest" description="Disordered" evidence="1">
    <location>
        <begin position="699"/>
        <end position="720"/>
    </location>
</feature>
<feature type="compositionally biased region" description="Acidic residues" evidence="1">
    <location>
        <begin position="436"/>
        <end position="457"/>
    </location>
</feature>
<dbReference type="InterPro" id="IPR058912">
    <property type="entry name" value="HTH_animal"/>
</dbReference>
<evidence type="ECO:0000313" key="4">
    <source>
        <dbReference type="Proteomes" id="UP001218218"/>
    </source>
</evidence>
<feature type="region of interest" description="Disordered" evidence="1">
    <location>
        <begin position="96"/>
        <end position="120"/>
    </location>
</feature>
<feature type="domain" description="Helix-turn-helix" evidence="2">
    <location>
        <begin position="255"/>
        <end position="311"/>
    </location>
</feature>
<dbReference type="EMBL" id="JARIHO010000028">
    <property type="protein sequence ID" value="KAJ7339167.1"/>
    <property type="molecule type" value="Genomic_DNA"/>
</dbReference>
<sequence length="1150" mass="128892">MRLESLRTPYLPTLTTATHRYHESHIHTEGRHTYDPVIGGISDGGDDDEDSYEAQARREEQRFPLDEIVASHEDRLRSAASYHIPTLLLQSGAATPLRSDNADHNKDIGSHPTSPAPSWNSALPVQSHAATPAYIPTDKVAHNHTPLFLPGSRDPTPFLPREETPHFFPPLPQFNNLLDMTALDSDEDGDGDNYDDDDDEEETFSDKEFLDDDEDLDFENWNRPPQIEDKDDLHAIATEYKHRGKVFQKALNAYLYIPWNSCHSTDSKRAWVKGELIRYVHLCSKESDFNSIRTEFVKRLRVRGYPGHWLRDVFEEVNYAAERPSALKPAVKTVDCQEVHVLKLTHNPVWDDIILSPVWHNLADAWNEFGAGCPELRFMASYEKPVALGDRLNTTNRNTLEEYHNRICRRRRRLLLLLAGYREAMDMEAPGRWEAGGEEPESEDSDVVSDPEAVPENEEFKTLQTVQDIQAAHKVTDVAARDQSVEGLTFDGHIKVENERAEGGIGNGGDHVLERVNFSKACKQRHYPEVTPTPAQRQLFADTSIYLIRRLKFQGLSPALVEGDRVVALAGRHSGTNSYIVHLQGIWYKALGTHFLWAKRNDRVRILGEMWKGVYGRVVEVNSTLPTITIPRDVAVLGESISAIGQETITVPMRFVTRDWHLGDSVRPDQPPVGKCLLQGEAAAVGQFAVRAANVDFDEGGNEVERPPTPPHPLSEAPPPHHVLNELKLMRTRPTYENIPVFVGNMLGIKTILKGLQGVVVGWHKSAARVERHAKLRKWGKQPKDDQAGILLIIRPTASLSMTSSLPVADIPIEHVYHQFTGLPLMEAIYIPQDKLLKVHPSGYTALSIGTQQAMRAVTPPPAPSNDSQWAPDDLRTVIQAVPATIPVVSEATLMDKSGMWMCLLRLHVKCVDVQIIGVKQLTGRVSAKMLLTEGQCRYMLIEAEIRPSNKKVWVCGLGKHNTLRIDIEKQCCVVIIGADVLKNQSHVGYYAQTIPFATHAHGPEVVAVKSLFTHEDPSQSPPHGGHLLAVLQPRRQSAHPQSSRKFPDHITQRPEVLLYNGRMLVQPRMPALLAQYGLAEERSDGHAPPLASDEDLAAEELAVAASDGADLMFIKHTPPPDPTKHRRKRAAQWQRWQNEVLPKLLPHFA</sequence>
<feature type="region of interest" description="Disordered" evidence="1">
    <location>
        <begin position="430"/>
        <end position="457"/>
    </location>
</feature>
<dbReference type="Proteomes" id="UP001218218">
    <property type="component" value="Unassembled WGS sequence"/>
</dbReference>
<name>A0AAD6ZTP1_9AGAR</name>
<evidence type="ECO:0000256" key="1">
    <source>
        <dbReference type="SAM" id="MobiDB-lite"/>
    </source>
</evidence>
<evidence type="ECO:0000313" key="3">
    <source>
        <dbReference type="EMBL" id="KAJ7339167.1"/>
    </source>
</evidence>
<evidence type="ECO:0000259" key="2">
    <source>
        <dbReference type="Pfam" id="PF26215"/>
    </source>
</evidence>
<proteinExistence type="predicted"/>
<protein>
    <recommendedName>
        <fullName evidence="2">Helix-turn-helix domain-containing protein</fullName>
    </recommendedName>
</protein>
<accession>A0AAD6ZTP1</accession>
<organism evidence="3 4">
    <name type="scientific">Mycena albidolilacea</name>
    <dbReference type="NCBI Taxonomy" id="1033008"/>
    <lineage>
        <taxon>Eukaryota</taxon>
        <taxon>Fungi</taxon>
        <taxon>Dikarya</taxon>
        <taxon>Basidiomycota</taxon>
        <taxon>Agaricomycotina</taxon>
        <taxon>Agaricomycetes</taxon>
        <taxon>Agaricomycetidae</taxon>
        <taxon>Agaricales</taxon>
        <taxon>Marasmiineae</taxon>
        <taxon>Mycenaceae</taxon>
        <taxon>Mycena</taxon>
    </lineage>
</organism>
<dbReference type="AlphaFoldDB" id="A0AAD6ZTP1"/>
<feature type="compositionally biased region" description="Pro residues" evidence="1">
    <location>
        <begin position="707"/>
        <end position="720"/>
    </location>
</feature>
<feature type="compositionally biased region" description="Polar residues" evidence="1">
    <location>
        <begin position="111"/>
        <end position="120"/>
    </location>
</feature>
<feature type="compositionally biased region" description="Acidic residues" evidence="1">
    <location>
        <begin position="184"/>
        <end position="208"/>
    </location>
</feature>